<dbReference type="InterPro" id="IPR036890">
    <property type="entry name" value="HATPase_C_sf"/>
</dbReference>
<dbReference type="RefSeq" id="WP_004864700.1">
    <property type="nucleotide sequence ID" value="NZ_JH725043.1"/>
</dbReference>
<accession>A0ABN0GQX8</accession>
<dbReference type="InterPro" id="IPR003594">
    <property type="entry name" value="HATPase_dom"/>
</dbReference>
<dbReference type="InterPro" id="IPR004358">
    <property type="entry name" value="Sig_transdc_His_kin-like_C"/>
</dbReference>
<evidence type="ECO:0000256" key="7">
    <source>
        <dbReference type="ARBA" id="ARBA00022777"/>
    </source>
</evidence>
<dbReference type="PRINTS" id="PR00344">
    <property type="entry name" value="BCTRLSENSOR"/>
</dbReference>
<dbReference type="Gene3D" id="3.30.565.10">
    <property type="entry name" value="Histidine kinase-like ATPase, C-terminal domain"/>
    <property type="match status" value="1"/>
</dbReference>
<comment type="subcellular location">
    <subcellularLocation>
        <location evidence="2">Membrane</location>
    </subcellularLocation>
</comment>
<keyword evidence="6 10" id="KW-0812">Transmembrane</keyword>
<dbReference type="Gene3D" id="1.10.287.130">
    <property type="match status" value="1"/>
</dbReference>
<dbReference type="InterPro" id="IPR050428">
    <property type="entry name" value="TCS_sensor_his_kinase"/>
</dbReference>
<evidence type="ECO:0000256" key="5">
    <source>
        <dbReference type="ARBA" id="ARBA00022679"/>
    </source>
</evidence>
<keyword evidence="8 10" id="KW-1133">Transmembrane helix</keyword>
<name>A0ABN0GQX8_BARVI</name>
<sequence length="477" mass="54046">MNVLKNKNWFRRLFFFVSRSLSLRVMILSTLWVVISLSSISAVSILFYQRSSEQNLERILSTQLYSLIATVTVSPEGNLEGNVGIDDIRYSDPKTGWYWEVVALSHNLKGRLTSPSLGTGKIFAPSDVDIPFDSKFFRSYRIKGNNGQKLQVIESDVVLDNQNHIARFRLIGNIDEAHAQVQGFKRTLQIFLWSFGIGSVLINIAIVLFSFQPLKLIQRALNDIREGRSDYVNTDLVSEVMPLAQEMNALIKNNQRIIERFRTQVGNLAHSLKTPLSVTINEVDKMCGEQAFVLREQMQIMQAQINHYLQRARIAAQCNSIVYQTSVRTVIDRLVRVMKKLNPEKQFQFVMDVDDIIFSGEKEDLEEIVGNLIENAAQWSRTKVLISCHLEENVKETESFSILVEDDGSGLTEDKIDEALKRGRRFDESKPGTGLGLAIVSDMVNEYGGSLFLSRSDLGGLYAKVLLPKAEHKVFSL</sequence>
<reference evidence="12 13" key="1">
    <citation type="submission" date="2012-03" db="EMBL/GenBank/DDBJ databases">
        <title>The Genome Sequence of Bartonella vinsonii subsp. arupensis str. Pm136co.</title>
        <authorList>
            <consortium name="The Broad Institute Genome Sequencing Platform"/>
            <consortium name="The Broad Institute Genome Sequencing Center for Infectious Disease"/>
            <person name="Feldgarden M."/>
            <person name="Kirby J."/>
            <person name="Kosoy M."/>
            <person name="Birtles R."/>
            <person name="Probert W.S."/>
            <person name="Chiaraviglio L."/>
            <person name="Young S.K."/>
            <person name="Zeng Q."/>
            <person name="Gargeya S."/>
            <person name="Fitzgerald M."/>
            <person name="Haas B."/>
            <person name="Abouelleil A."/>
            <person name="Alvarado L."/>
            <person name="Arachchi H.M."/>
            <person name="Berlin A."/>
            <person name="Chapman S.B."/>
            <person name="Gearin G."/>
            <person name="Goldberg J."/>
            <person name="Griggs A."/>
            <person name="Gujja S."/>
            <person name="Hansen M."/>
            <person name="Heiman D."/>
            <person name="Howarth C."/>
            <person name="Larimer J."/>
            <person name="Lui A."/>
            <person name="MacDonald P.J.P."/>
            <person name="McCowen C."/>
            <person name="Montmayeur A."/>
            <person name="Murphy C."/>
            <person name="Neiman D."/>
            <person name="Pearson M."/>
            <person name="Priest M."/>
            <person name="Roberts A."/>
            <person name="Saif S."/>
            <person name="Shea T."/>
            <person name="Sisk P."/>
            <person name="Stolte C."/>
            <person name="Sykes S."/>
            <person name="Wortman J."/>
            <person name="Nusbaum C."/>
            <person name="Birren B."/>
        </authorList>
    </citation>
    <scope>NUCLEOTIDE SEQUENCE [LARGE SCALE GENOMIC DNA]</scope>
    <source>
        <strain evidence="12 13">Pm136co</strain>
    </source>
</reference>
<evidence type="ECO:0000256" key="2">
    <source>
        <dbReference type="ARBA" id="ARBA00004370"/>
    </source>
</evidence>
<gene>
    <name evidence="12" type="ORF">MEI_00264</name>
</gene>
<keyword evidence="5" id="KW-0808">Transferase</keyword>
<feature type="domain" description="Histidine kinase" evidence="11">
    <location>
        <begin position="267"/>
        <end position="471"/>
    </location>
</feature>
<evidence type="ECO:0000313" key="13">
    <source>
        <dbReference type="Proteomes" id="UP000008948"/>
    </source>
</evidence>
<evidence type="ECO:0000256" key="9">
    <source>
        <dbReference type="ARBA" id="ARBA00023136"/>
    </source>
</evidence>
<keyword evidence="9 10" id="KW-0472">Membrane</keyword>
<evidence type="ECO:0000256" key="8">
    <source>
        <dbReference type="ARBA" id="ARBA00022989"/>
    </source>
</evidence>
<keyword evidence="7" id="KW-0418">Kinase</keyword>
<dbReference type="EC" id="2.7.13.3" evidence="3"/>
<dbReference type="InterPro" id="IPR005467">
    <property type="entry name" value="His_kinase_dom"/>
</dbReference>
<evidence type="ECO:0000256" key="1">
    <source>
        <dbReference type="ARBA" id="ARBA00000085"/>
    </source>
</evidence>
<dbReference type="Pfam" id="PF02518">
    <property type="entry name" value="HATPase_c"/>
    <property type="match status" value="1"/>
</dbReference>
<proteinExistence type="predicted"/>
<dbReference type="InterPro" id="IPR036097">
    <property type="entry name" value="HisK_dim/P_sf"/>
</dbReference>
<protein>
    <recommendedName>
        <fullName evidence="3">histidine kinase</fullName>
        <ecNumber evidence="3">2.7.13.3</ecNumber>
    </recommendedName>
</protein>
<keyword evidence="4" id="KW-0597">Phosphoprotein</keyword>
<feature type="transmembrane region" description="Helical" evidence="10">
    <location>
        <begin position="21"/>
        <end position="48"/>
    </location>
</feature>
<dbReference type="PANTHER" id="PTHR45436">
    <property type="entry name" value="SENSOR HISTIDINE KINASE YKOH"/>
    <property type="match status" value="1"/>
</dbReference>
<evidence type="ECO:0000256" key="3">
    <source>
        <dbReference type="ARBA" id="ARBA00012438"/>
    </source>
</evidence>
<evidence type="ECO:0000259" key="11">
    <source>
        <dbReference type="PROSITE" id="PS50109"/>
    </source>
</evidence>
<keyword evidence="13" id="KW-1185">Reference proteome</keyword>
<dbReference type="SMART" id="SM00387">
    <property type="entry name" value="HATPase_c"/>
    <property type="match status" value="1"/>
</dbReference>
<comment type="caution">
    <text evidence="12">The sequence shown here is derived from an EMBL/GenBank/DDBJ whole genome shotgun (WGS) entry which is preliminary data.</text>
</comment>
<comment type="catalytic activity">
    <reaction evidence="1">
        <text>ATP + protein L-histidine = ADP + protein N-phospho-L-histidine.</text>
        <dbReference type="EC" id="2.7.13.3"/>
    </reaction>
</comment>
<dbReference type="SUPFAM" id="SSF55874">
    <property type="entry name" value="ATPase domain of HSP90 chaperone/DNA topoisomerase II/histidine kinase"/>
    <property type="match status" value="1"/>
</dbReference>
<dbReference type="SUPFAM" id="SSF47384">
    <property type="entry name" value="Homodimeric domain of signal transducing histidine kinase"/>
    <property type="match status" value="1"/>
</dbReference>
<evidence type="ECO:0000256" key="10">
    <source>
        <dbReference type="SAM" id="Phobius"/>
    </source>
</evidence>
<evidence type="ECO:0000313" key="12">
    <source>
        <dbReference type="EMBL" id="EJF98694.1"/>
    </source>
</evidence>
<dbReference type="PROSITE" id="PS50109">
    <property type="entry name" value="HIS_KIN"/>
    <property type="match status" value="1"/>
</dbReference>
<evidence type="ECO:0000256" key="6">
    <source>
        <dbReference type="ARBA" id="ARBA00022692"/>
    </source>
</evidence>
<evidence type="ECO:0000256" key="4">
    <source>
        <dbReference type="ARBA" id="ARBA00022553"/>
    </source>
</evidence>
<dbReference type="EMBL" id="AIMH01000002">
    <property type="protein sequence ID" value="EJF98694.1"/>
    <property type="molecule type" value="Genomic_DNA"/>
</dbReference>
<dbReference type="Proteomes" id="UP000008948">
    <property type="component" value="Unassembled WGS sequence"/>
</dbReference>
<feature type="transmembrane region" description="Helical" evidence="10">
    <location>
        <begin position="190"/>
        <end position="211"/>
    </location>
</feature>
<dbReference type="PANTHER" id="PTHR45436:SF5">
    <property type="entry name" value="SENSOR HISTIDINE KINASE TRCS"/>
    <property type="match status" value="1"/>
</dbReference>
<organism evidence="12 13">
    <name type="scientific">Bartonella vinsonii subsp. arupensis Pm136co</name>
    <dbReference type="NCBI Taxonomy" id="1094561"/>
    <lineage>
        <taxon>Bacteria</taxon>
        <taxon>Pseudomonadati</taxon>
        <taxon>Pseudomonadota</taxon>
        <taxon>Alphaproteobacteria</taxon>
        <taxon>Hyphomicrobiales</taxon>
        <taxon>Bartonellaceae</taxon>
        <taxon>Bartonella</taxon>
    </lineage>
</organism>